<dbReference type="InterPro" id="IPR010920">
    <property type="entry name" value="LSM_dom_sf"/>
</dbReference>
<evidence type="ECO:0000259" key="8">
    <source>
        <dbReference type="Pfam" id="PF00924"/>
    </source>
</evidence>
<evidence type="ECO:0000256" key="2">
    <source>
        <dbReference type="ARBA" id="ARBA00008017"/>
    </source>
</evidence>
<evidence type="ECO:0000256" key="3">
    <source>
        <dbReference type="ARBA" id="ARBA00022475"/>
    </source>
</evidence>
<evidence type="ECO:0000256" key="7">
    <source>
        <dbReference type="SAM" id="Phobius"/>
    </source>
</evidence>
<sequence length="325" mass="35556">MNFAGVTVWTAASGQAGAAEGRILPTLLSAGTDVSEEMAIGEQLLRAAPQSLLDFLTRVVLCIVTFLVGVKVISLIRKLIGKAMERTGAAGQAGQFVDSCVRVVLYVILVFQIAMHLGINAATIATVLGSATVTVGLAFQGSLKNCIGGIMIMILHPFRVGDYIIETTYESEGTVSEITVFYTKLATLDNRTIILPNGQLADAGITNVTREENRRVELKVGISYEADIRRAKGVLEGLLLKEEGICRDLEYNIFVDELGASAVVLGIRFWTKTENYWPVRWKMLEEIKYAFDDNGIGIPYPQMDVHVKRMEEKEEISCKTSGETL</sequence>
<dbReference type="InterPro" id="IPR006685">
    <property type="entry name" value="MscS_channel_2nd"/>
</dbReference>
<dbReference type="PANTHER" id="PTHR30221">
    <property type="entry name" value="SMALL-CONDUCTANCE MECHANOSENSITIVE CHANNEL"/>
    <property type="match status" value="1"/>
</dbReference>
<feature type="transmembrane region" description="Helical" evidence="7">
    <location>
        <begin position="96"/>
        <end position="115"/>
    </location>
</feature>
<dbReference type="InterPro" id="IPR011066">
    <property type="entry name" value="MscS_channel_C_sf"/>
</dbReference>
<evidence type="ECO:0000313" key="10">
    <source>
        <dbReference type="EMBL" id="HJD30452.1"/>
    </source>
</evidence>
<keyword evidence="5 7" id="KW-1133">Transmembrane helix</keyword>
<dbReference type="InterPro" id="IPR006686">
    <property type="entry name" value="MscS_channel_CS"/>
</dbReference>
<reference evidence="10" key="1">
    <citation type="journal article" date="2021" name="PeerJ">
        <title>Extensive microbial diversity within the chicken gut microbiome revealed by metagenomics and culture.</title>
        <authorList>
            <person name="Gilroy R."/>
            <person name="Ravi A."/>
            <person name="Getino M."/>
            <person name="Pursley I."/>
            <person name="Horton D.L."/>
            <person name="Alikhan N.F."/>
            <person name="Baker D."/>
            <person name="Gharbi K."/>
            <person name="Hall N."/>
            <person name="Watson M."/>
            <person name="Adriaenssens E.M."/>
            <person name="Foster-Nyarko E."/>
            <person name="Jarju S."/>
            <person name="Secka A."/>
            <person name="Antonio M."/>
            <person name="Oren A."/>
            <person name="Chaudhuri R.R."/>
            <person name="La Ragione R."/>
            <person name="Hildebrand F."/>
            <person name="Pallen M.J."/>
        </authorList>
    </citation>
    <scope>NUCLEOTIDE SEQUENCE</scope>
    <source>
        <strain evidence="10">ChiHjej8B7-25341</strain>
    </source>
</reference>
<evidence type="ECO:0000256" key="4">
    <source>
        <dbReference type="ARBA" id="ARBA00022692"/>
    </source>
</evidence>
<dbReference type="GO" id="GO:0008381">
    <property type="term" value="F:mechanosensitive monoatomic ion channel activity"/>
    <property type="evidence" value="ECO:0007669"/>
    <property type="project" value="InterPro"/>
</dbReference>
<proteinExistence type="inferred from homology"/>
<reference evidence="10" key="2">
    <citation type="submission" date="2021-04" db="EMBL/GenBank/DDBJ databases">
        <authorList>
            <person name="Gilroy R."/>
        </authorList>
    </citation>
    <scope>NUCLEOTIDE SEQUENCE</scope>
    <source>
        <strain evidence="10">ChiHjej8B7-25341</strain>
    </source>
</reference>
<feature type="transmembrane region" description="Helical" evidence="7">
    <location>
        <begin position="55"/>
        <end position="76"/>
    </location>
</feature>
<feature type="domain" description="Mechanosensitive ion channel MscS" evidence="8">
    <location>
        <begin position="142"/>
        <end position="210"/>
    </location>
</feature>
<evidence type="ECO:0000313" key="11">
    <source>
        <dbReference type="Proteomes" id="UP000823851"/>
    </source>
</evidence>
<dbReference type="Gene3D" id="1.10.287.1260">
    <property type="match status" value="1"/>
</dbReference>
<dbReference type="SUPFAM" id="SSF50182">
    <property type="entry name" value="Sm-like ribonucleoproteins"/>
    <property type="match status" value="1"/>
</dbReference>
<dbReference type="EMBL" id="DWUW01000020">
    <property type="protein sequence ID" value="HJD30452.1"/>
    <property type="molecule type" value="Genomic_DNA"/>
</dbReference>
<dbReference type="SUPFAM" id="SSF82689">
    <property type="entry name" value="Mechanosensitive channel protein MscS (YggB), C-terminal domain"/>
    <property type="match status" value="1"/>
</dbReference>
<name>A0A9D2QWE8_9FIRM</name>
<evidence type="ECO:0000256" key="6">
    <source>
        <dbReference type="ARBA" id="ARBA00023136"/>
    </source>
</evidence>
<keyword evidence="4 7" id="KW-0812">Transmembrane</keyword>
<dbReference type="Gene3D" id="3.30.70.100">
    <property type="match status" value="1"/>
</dbReference>
<dbReference type="PANTHER" id="PTHR30221:SF8">
    <property type="entry name" value="SMALL-CONDUCTANCE MECHANOSENSITIVE CHANNEL"/>
    <property type="match status" value="1"/>
</dbReference>
<protein>
    <submittedName>
        <fullName evidence="10">Mechanosensitive ion channel</fullName>
    </submittedName>
</protein>
<gene>
    <name evidence="10" type="ORF">H9912_00765</name>
</gene>
<dbReference type="InterPro" id="IPR023408">
    <property type="entry name" value="MscS_beta-dom_sf"/>
</dbReference>
<dbReference type="GO" id="GO:0005886">
    <property type="term" value="C:plasma membrane"/>
    <property type="evidence" value="ECO:0007669"/>
    <property type="project" value="UniProtKB-SubCell"/>
</dbReference>
<evidence type="ECO:0000256" key="5">
    <source>
        <dbReference type="ARBA" id="ARBA00022989"/>
    </source>
</evidence>
<dbReference type="Gene3D" id="2.30.30.60">
    <property type="match status" value="1"/>
</dbReference>
<evidence type="ECO:0000259" key="9">
    <source>
        <dbReference type="Pfam" id="PF21082"/>
    </source>
</evidence>
<dbReference type="InterPro" id="IPR011014">
    <property type="entry name" value="MscS_channel_TM-2"/>
</dbReference>
<dbReference type="PROSITE" id="PS01246">
    <property type="entry name" value="UPF0003"/>
    <property type="match status" value="1"/>
</dbReference>
<dbReference type="AlphaFoldDB" id="A0A9D2QWE8"/>
<keyword evidence="6 7" id="KW-0472">Membrane</keyword>
<dbReference type="Proteomes" id="UP000823851">
    <property type="component" value="Unassembled WGS sequence"/>
</dbReference>
<dbReference type="InterPro" id="IPR049278">
    <property type="entry name" value="MS_channel_C"/>
</dbReference>
<evidence type="ECO:0000256" key="1">
    <source>
        <dbReference type="ARBA" id="ARBA00004651"/>
    </source>
</evidence>
<feature type="domain" description="Mechanosensitive ion channel MscS C-terminal" evidence="9">
    <location>
        <begin position="216"/>
        <end position="298"/>
    </location>
</feature>
<accession>A0A9D2QWE8</accession>
<comment type="caution">
    <text evidence="10">The sequence shown here is derived from an EMBL/GenBank/DDBJ whole genome shotgun (WGS) entry which is preliminary data.</text>
</comment>
<dbReference type="SUPFAM" id="SSF82861">
    <property type="entry name" value="Mechanosensitive channel protein MscS (YggB), transmembrane region"/>
    <property type="match status" value="1"/>
</dbReference>
<organism evidence="10 11">
    <name type="scientific">Candidatus Eisenbergiella stercorigallinarum</name>
    <dbReference type="NCBI Taxonomy" id="2838557"/>
    <lineage>
        <taxon>Bacteria</taxon>
        <taxon>Bacillati</taxon>
        <taxon>Bacillota</taxon>
        <taxon>Clostridia</taxon>
        <taxon>Lachnospirales</taxon>
        <taxon>Lachnospiraceae</taxon>
        <taxon>Eisenbergiella</taxon>
    </lineage>
</organism>
<dbReference type="Pfam" id="PF00924">
    <property type="entry name" value="MS_channel_2nd"/>
    <property type="match status" value="1"/>
</dbReference>
<keyword evidence="3" id="KW-1003">Cell membrane</keyword>
<dbReference type="Pfam" id="PF21082">
    <property type="entry name" value="MS_channel_3rd"/>
    <property type="match status" value="1"/>
</dbReference>
<comment type="subcellular location">
    <subcellularLocation>
        <location evidence="1">Cell membrane</location>
        <topology evidence="1">Multi-pass membrane protein</topology>
    </subcellularLocation>
</comment>
<dbReference type="InterPro" id="IPR045275">
    <property type="entry name" value="MscS_archaea/bacteria_type"/>
</dbReference>
<comment type="similarity">
    <text evidence="2">Belongs to the MscS (TC 1.A.23) family.</text>
</comment>